<organism evidence="12 13">
    <name type="scientific">Lwoffella lincolnii</name>
    <dbReference type="NCBI Taxonomy" id="90241"/>
    <lineage>
        <taxon>Bacteria</taxon>
        <taxon>Pseudomonadati</taxon>
        <taxon>Pseudomonadota</taxon>
        <taxon>Gammaproteobacteria</taxon>
        <taxon>Moraxellales</taxon>
        <taxon>Moraxellaceae</taxon>
        <taxon>Lwoffella</taxon>
    </lineage>
</organism>
<name>A0A1T0CF64_9GAMM</name>
<accession>A0A1T0CF64</accession>
<dbReference type="GO" id="GO:0050661">
    <property type="term" value="F:NADP binding"/>
    <property type="evidence" value="ECO:0007669"/>
    <property type="project" value="InterPro"/>
</dbReference>
<dbReference type="InterPro" id="IPR013708">
    <property type="entry name" value="Shikimate_DH-bd_N"/>
</dbReference>
<proteinExistence type="inferred from homology"/>
<dbReference type="AlphaFoldDB" id="A0A1T0CF64"/>
<dbReference type="GO" id="GO:0009423">
    <property type="term" value="P:chorismate biosynthetic process"/>
    <property type="evidence" value="ECO:0007669"/>
    <property type="project" value="UniProtKB-UniRule"/>
</dbReference>
<keyword evidence="4 8" id="KW-0521">NADP</keyword>
<dbReference type="UniPathway" id="UPA00053">
    <property type="reaction ID" value="UER00087"/>
</dbReference>
<evidence type="ECO:0000256" key="5">
    <source>
        <dbReference type="ARBA" id="ARBA00023002"/>
    </source>
</evidence>
<evidence type="ECO:0000259" key="9">
    <source>
        <dbReference type="Pfam" id="PF01488"/>
    </source>
</evidence>
<evidence type="ECO:0000256" key="6">
    <source>
        <dbReference type="ARBA" id="ARBA00023141"/>
    </source>
</evidence>
<dbReference type="EMBL" id="MUYT01000006">
    <property type="protein sequence ID" value="OOS20988.1"/>
    <property type="molecule type" value="Genomic_DNA"/>
</dbReference>
<dbReference type="EC" id="1.1.1.25" evidence="2 8"/>
<dbReference type="HAMAP" id="MF_00222">
    <property type="entry name" value="Shikimate_DH_AroE"/>
    <property type="match status" value="1"/>
</dbReference>
<dbReference type="STRING" id="90241.B0682_05225"/>
<evidence type="ECO:0000256" key="8">
    <source>
        <dbReference type="HAMAP-Rule" id="MF_00222"/>
    </source>
</evidence>
<dbReference type="Proteomes" id="UP000191094">
    <property type="component" value="Unassembled WGS sequence"/>
</dbReference>
<comment type="similarity">
    <text evidence="8">Belongs to the shikimate dehydrogenase family.</text>
</comment>
<dbReference type="Pfam" id="PF18317">
    <property type="entry name" value="SDH_C"/>
    <property type="match status" value="1"/>
</dbReference>
<dbReference type="InterPro" id="IPR022893">
    <property type="entry name" value="Shikimate_DH_fam"/>
</dbReference>
<feature type="domain" description="Quinate/shikimate 5-dehydrogenase/glutamyl-tRNA reductase" evidence="9">
    <location>
        <begin position="132"/>
        <end position="206"/>
    </location>
</feature>
<dbReference type="Gene3D" id="3.40.50.720">
    <property type="entry name" value="NAD(P)-binding Rossmann-like Domain"/>
    <property type="match status" value="1"/>
</dbReference>
<evidence type="ECO:0000256" key="1">
    <source>
        <dbReference type="ARBA" id="ARBA00004871"/>
    </source>
</evidence>
<dbReference type="RefSeq" id="WP_078307188.1">
    <property type="nucleotide sequence ID" value="NZ_MUYT01000006.1"/>
</dbReference>
<dbReference type="NCBIfam" id="NF001310">
    <property type="entry name" value="PRK00258.1-2"/>
    <property type="match status" value="1"/>
</dbReference>
<feature type="domain" description="Shikimate dehydrogenase substrate binding N-terminal" evidence="10">
    <location>
        <begin position="7"/>
        <end position="94"/>
    </location>
</feature>
<comment type="subunit">
    <text evidence="8">Homodimer.</text>
</comment>
<keyword evidence="5 8" id="KW-0560">Oxidoreductase</keyword>
<feature type="active site" description="Proton acceptor" evidence="8">
    <location>
        <position position="68"/>
    </location>
</feature>
<feature type="binding site" evidence="8">
    <location>
        <position position="244"/>
    </location>
    <ligand>
        <name>NADP(+)</name>
        <dbReference type="ChEBI" id="CHEBI:58349"/>
    </ligand>
</feature>
<feature type="binding site" evidence="8">
    <location>
        <position position="64"/>
    </location>
    <ligand>
        <name>shikimate</name>
        <dbReference type="ChEBI" id="CHEBI:36208"/>
    </ligand>
</feature>
<evidence type="ECO:0000313" key="13">
    <source>
        <dbReference type="Proteomes" id="UP000191094"/>
    </source>
</evidence>
<feature type="binding site" evidence="8">
    <location>
        <begin position="15"/>
        <end position="17"/>
    </location>
    <ligand>
        <name>shikimate</name>
        <dbReference type="ChEBI" id="CHEBI:36208"/>
    </ligand>
</feature>
<feature type="binding site" evidence="8">
    <location>
        <begin position="169"/>
        <end position="174"/>
    </location>
    <ligand>
        <name>NADP(+)</name>
        <dbReference type="ChEBI" id="CHEBI:58349"/>
    </ligand>
</feature>
<feature type="binding site" evidence="8">
    <location>
        <position position="92"/>
    </location>
    <ligand>
        <name>shikimate</name>
        <dbReference type="ChEBI" id="CHEBI:36208"/>
    </ligand>
</feature>
<dbReference type="GO" id="GO:0005829">
    <property type="term" value="C:cytosol"/>
    <property type="evidence" value="ECO:0007669"/>
    <property type="project" value="TreeGrafter"/>
</dbReference>
<evidence type="ECO:0000259" key="10">
    <source>
        <dbReference type="Pfam" id="PF08501"/>
    </source>
</evidence>
<dbReference type="InterPro" id="IPR046346">
    <property type="entry name" value="Aminoacid_DH-like_N_sf"/>
</dbReference>
<dbReference type="InterPro" id="IPR006151">
    <property type="entry name" value="Shikm_DH/Glu-tRNA_Rdtase"/>
</dbReference>
<evidence type="ECO:0000259" key="11">
    <source>
        <dbReference type="Pfam" id="PF18317"/>
    </source>
</evidence>
<dbReference type="PANTHER" id="PTHR21089">
    <property type="entry name" value="SHIKIMATE DEHYDROGENASE"/>
    <property type="match status" value="1"/>
</dbReference>
<evidence type="ECO:0000256" key="7">
    <source>
        <dbReference type="ARBA" id="ARBA00049442"/>
    </source>
</evidence>
<comment type="pathway">
    <text evidence="1 8">Metabolic intermediate biosynthesis; chorismate biosynthesis; chorismate from D-erythrose 4-phosphate and phosphoenolpyruvate: step 4/7.</text>
</comment>
<protein>
    <recommendedName>
        <fullName evidence="2 8">Shikimate dehydrogenase (NADP(+))</fullName>
        <shortName evidence="8">SDH</shortName>
        <ecNumber evidence="2 8">1.1.1.25</ecNumber>
    </recommendedName>
</protein>
<evidence type="ECO:0000256" key="2">
    <source>
        <dbReference type="ARBA" id="ARBA00012962"/>
    </source>
</evidence>
<dbReference type="NCBIfam" id="TIGR00507">
    <property type="entry name" value="aroE"/>
    <property type="match status" value="1"/>
</dbReference>
<dbReference type="GO" id="GO:0008652">
    <property type="term" value="P:amino acid biosynthetic process"/>
    <property type="evidence" value="ECO:0007669"/>
    <property type="project" value="UniProtKB-KW"/>
</dbReference>
<evidence type="ECO:0000313" key="12">
    <source>
        <dbReference type="EMBL" id="OOS20988.1"/>
    </source>
</evidence>
<comment type="caution">
    <text evidence="12">The sequence shown here is derived from an EMBL/GenBank/DDBJ whole genome shotgun (WGS) entry which is preliminary data.</text>
</comment>
<feature type="domain" description="SDH C-terminal" evidence="11">
    <location>
        <begin position="266"/>
        <end position="293"/>
    </location>
</feature>
<feature type="binding site" evidence="8">
    <location>
        <position position="107"/>
    </location>
    <ligand>
        <name>shikimate</name>
        <dbReference type="ChEBI" id="CHEBI:36208"/>
    </ligand>
</feature>
<comment type="caution">
    <text evidence="8">Lacks conserved residue(s) required for the propagation of feature annotation.</text>
</comment>
<dbReference type="InterPro" id="IPR041121">
    <property type="entry name" value="SDH_C"/>
</dbReference>
<dbReference type="InterPro" id="IPR036291">
    <property type="entry name" value="NAD(P)-bd_dom_sf"/>
</dbReference>
<comment type="function">
    <text evidence="8">Involved in the biosynthesis of the chorismate, which leads to the biosynthesis of aromatic amino acids. Catalyzes the reversible NADPH linked reduction of 3-dehydroshikimate (DHSA) to yield shikimate (SA).</text>
</comment>
<keyword evidence="3 8" id="KW-0028">Amino-acid biosynthesis</keyword>
<dbReference type="SUPFAM" id="SSF53223">
    <property type="entry name" value="Aminoacid dehydrogenase-like, N-terminal domain"/>
    <property type="match status" value="1"/>
</dbReference>
<keyword evidence="6 8" id="KW-0057">Aromatic amino acid biosynthesis</keyword>
<reference evidence="12 13" key="1">
    <citation type="submission" date="2017-02" db="EMBL/GenBank/DDBJ databases">
        <title>Draft genome sequence of Moraxella lincolnii CCUG 9405T type strain.</title>
        <authorList>
            <person name="Salva-Serra F."/>
            <person name="Engstrom-Jakobsson H."/>
            <person name="Thorell K."/>
            <person name="Jaen-Luchoro D."/>
            <person name="Gonzales-Siles L."/>
            <person name="Karlsson R."/>
            <person name="Yazdan S."/>
            <person name="Boulund F."/>
            <person name="Johnning A."/>
            <person name="Engstrand L."/>
            <person name="Kristiansson E."/>
            <person name="Moore E."/>
        </authorList>
    </citation>
    <scope>NUCLEOTIDE SEQUENCE [LARGE SCALE GENOMIC DNA]</scope>
    <source>
        <strain evidence="12 13">CCUG 9405</strain>
    </source>
</reference>
<dbReference type="CDD" id="cd01065">
    <property type="entry name" value="NAD_bind_Shikimate_DH"/>
    <property type="match status" value="1"/>
</dbReference>
<gene>
    <name evidence="8" type="primary">aroE</name>
    <name evidence="12" type="ORF">B0682_05225</name>
</gene>
<dbReference type="Pfam" id="PF08501">
    <property type="entry name" value="Shikimate_dh_N"/>
    <property type="match status" value="1"/>
</dbReference>
<dbReference type="PANTHER" id="PTHR21089:SF1">
    <property type="entry name" value="BIFUNCTIONAL 3-DEHYDROQUINATE DEHYDRATASE_SHIKIMATE DEHYDROGENASE, CHLOROPLASTIC"/>
    <property type="match status" value="1"/>
</dbReference>
<feature type="binding site" evidence="8">
    <location>
        <position position="246"/>
    </location>
    <ligand>
        <name>shikimate</name>
        <dbReference type="ChEBI" id="CHEBI:36208"/>
    </ligand>
</feature>
<sequence>MPLHFIVIGNPISHSKSPQIHHAFAKQVGLDICYQRQYCPNDANAFTAVVGAFFAGGGIGANVTVPFKQTAHQLCQQTGRLTAQAELAQAVNTLYQQDGVLVGHNTDGNGLVNHLHQLGWLSSTNSTNNNSNSNHFASKKVAIIGAGGATRGIILPLLSAGIHHIDIANRTVDKAKQLICDLHSKAKQMPNDIKHLFAQASLSACAIDALTGHYHLIINATSVGLSDSRLPLSEHLRCQHAYDLMYGRELPFLQHFDALGADTSDGMGMLIGQAALSFKQWTGKSIDTSQIYK</sequence>
<dbReference type="Pfam" id="PF01488">
    <property type="entry name" value="Shikimate_DH"/>
    <property type="match status" value="1"/>
</dbReference>
<dbReference type="GO" id="GO:0009073">
    <property type="term" value="P:aromatic amino acid family biosynthetic process"/>
    <property type="evidence" value="ECO:0007669"/>
    <property type="project" value="UniProtKB-KW"/>
</dbReference>
<feature type="binding site" evidence="8">
    <location>
        <begin position="145"/>
        <end position="149"/>
    </location>
    <ligand>
        <name>NADP(+)</name>
        <dbReference type="ChEBI" id="CHEBI:58349"/>
    </ligand>
</feature>
<dbReference type="Gene3D" id="3.40.50.10860">
    <property type="entry name" value="Leucine Dehydrogenase, chain A, domain 1"/>
    <property type="match status" value="1"/>
</dbReference>
<dbReference type="InterPro" id="IPR011342">
    <property type="entry name" value="Shikimate_DH"/>
</dbReference>
<evidence type="ECO:0000256" key="3">
    <source>
        <dbReference type="ARBA" id="ARBA00022605"/>
    </source>
</evidence>
<dbReference type="SUPFAM" id="SSF51735">
    <property type="entry name" value="NAD(P)-binding Rossmann-fold domains"/>
    <property type="match status" value="1"/>
</dbReference>
<dbReference type="GO" id="GO:0019632">
    <property type="term" value="P:shikimate metabolic process"/>
    <property type="evidence" value="ECO:0007669"/>
    <property type="project" value="InterPro"/>
</dbReference>
<keyword evidence="13" id="KW-1185">Reference proteome</keyword>
<feature type="binding site" evidence="8">
    <location>
        <position position="266"/>
    </location>
    <ligand>
        <name>NADP(+)</name>
        <dbReference type="ChEBI" id="CHEBI:58349"/>
    </ligand>
</feature>
<evidence type="ECO:0000256" key="4">
    <source>
        <dbReference type="ARBA" id="ARBA00022857"/>
    </source>
</evidence>
<feature type="binding site" evidence="8">
    <location>
        <position position="273"/>
    </location>
    <ligand>
        <name>shikimate</name>
        <dbReference type="ChEBI" id="CHEBI:36208"/>
    </ligand>
</feature>
<dbReference type="OrthoDB" id="9776868at2"/>
<comment type="catalytic activity">
    <reaction evidence="7 8">
        <text>shikimate + NADP(+) = 3-dehydroshikimate + NADPH + H(+)</text>
        <dbReference type="Rhea" id="RHEA:17737"/>
        <dbReference type="ChEBI" id="CHEBI:15378"/>
        <dbReference type="ChEBI" id="CHEBI:16630"/>
        <dbReference type="ChEBI" id="CHEBI:36208"/>
        <dbReference type="ChEBI" id="CHEBI:57783"/>
        <dbReference type="ChEBI" id="CHEBI:58349"/>
        <dbReference type="EC" id="1.1.1.25"/>
    </reaction>
</comment>
<dbReference type="GO" id="GO:0004764">
    <property type="term" value="F:shikimate 3-dehydrogenase (NADP+) activity"/>
    <property type="evidence" value="ECO:0007669"/>
    <property type="project" value="UniProtKB-UniRule"/>
</dbReference>